<keyword evidence="1" id="KW-0472">Membrane</keyword>
<protein>
    <submittedName>
        <fullName evidence="2">Membrane protein</fullName>
    </submittedName>
</protein>
<evidence type="ECO:0000313" key="4">
    <source>
        <dbReference type="Proteomes" id="UP000262582"/>
    </source>
</evidence>
<feature type="transmembrane region" description="Helical" evidence="1">
    <location>
        <begin position="133"/>
        <end position="151"/>
    </location>
</feature>
<feature type="transmembrane region" description="Helical" evidence="1">
    <location>
        <begin position="172"/>
        <end position="191"/>
    </location>
</feature>
<evidence type="ECO:0000313" key="2">
    <source>
        <dbReference type="EMBL" id="AXX96067.1"/>
    </source>
</evidence>
<feature type="transmembrane region" description="Helical" evidence="1">
    <location>
        <begin position="92"/>
        <end position="113"/>
    </location>
</feature>
<organism evidence="3 5">
    <name type="scientific">Arcobacter ellisii</name>
    <dbReference type="NCBI Taxonomy" id="913109"/>
    <lineage>
        <taxon>Bacteria</taxon>
        <taxon>Pseudomonadati</taxon>
        <taxon>Campylobacterota</taxon>
        <taxon>Epsilonproteobacteria</taxon>
        <taxon>Campylobacterales</taxon>
        <taxon>Arcobacteraceae</taxon>
        <taxon>Arcobacter</taxon>
    </lineage>
</organism>
<dbReference type="EMBL" id="NXIG01000016">
    <property type="protein sequence ID" value="RXI28932.1"/>
    <property type="molecule type" value="Genomic_DNA"/>
</dbReference>
<reference evidence="3 5" key="1">
    <citation type="submission" date="2017-09" db="EMBL/GenBank/DDBJ databases">
        <title>Genomics of the genus Arcobacter.</title>
        <authorList>
            <person name="Perez-Cataluna A."/>
            <person name="Figueras M.J."/>
            <person name="Salas-Masso N."/>
        </authorList>
    </citation>
    <scope>NUCLEOTIDE SEQUENCE [LARGE SCALE GENOMIC DNA]</scope>
    <source>
        <strain evidence="3 5">CECT 7837</strain>
    </source>
</reference>
<dbReference type="EMBL" id="CP032097">
    <property type="protein sequence ID" value="AXX96067.1"/>
    <property type="molecule type" value="Genomic_DNA"/>
</dbReference>
<reference evidence="2 4" key="2">
    <citation type="submission" date="2018-08" db="EMBL/GenBank/DDBJ databases">
        <title>Complete genome of the Arcobacter ellisii type strain LMG 26155.</title>
        <authorList>
            <person name="Miller W.G."/>
            <person name="Yee E."/>
            <person name="Bono J.L."/>
        </authorList>
    </citation>
    <scope>NUCLEOTIDE SEQUENCE [LARGE SCALE GENOMIC DNA]</scope>
    <source>
        <strain evidence="2 4">LMG 26155</strain>
    </source>
</reference>
<name>A0A347UB39_9BACT</name>
<sequence length="235" mass="27528">MIANYLKLNKKPGLKELFLLIILLICSILITYVFTSIVKTNFTSFSFNIFDVISIEHWIGVFLSGVFLIALFRPLFLSLLLKIKVIDNYYALFLHIVKYGLFAMPFFILTIMIMLNNQILETYNFEYENNLKVLLWITFFSFFIIWIAFLGTTIKSSLMKNYSFIKSFAKNLLASILTGLILSGISFPYILDINKYEEPFYNSVLALHVKKNRISTEQKEIFLIKLKENKKERIN</sequence>
<dbReference type="AlphaFoldDB" id="A0A347UB39"/>
<accession>A0A347UB39</accession>
<keyword evidence="4" id="KW-1185">Reference proteome</keyword>
<evidence type="ECO:0000313" key="5">
    <source>
        <dbReference type="Proteomes" id="UP000290588"/>
    </source>
</evidence>
<evidence type="ECO:0000313" key="3">
    <source>
        <dbReference type="EMBL" id="RXI28932.1"/>
    </source>
</evidence>
<dbReference type="Proteomes" id="UP000262582">
    <property type="component" value="Chromosome"/>
</dbReference>
<dbReference type="KEGG" id="aell:AELL_2450"/>
<dbReference type="RefSeq" id="WP_118918214.1">
    <property type="nucleotide sequence ID" value="NZ_NXIG01000016.1"/>
</dbReference>
<keyword evidence="1" id="KW-0812">Transmembrane</keyword>
<evidence type="ECO:0000256" key="1">
    <source>
        <dbReference type="SAM" id="Phobius"/>
    </source>
</evidence>
<feature type="transmembrane region" description="Helical" evidence="1">
    <location>
        <begin position="17"/>
        <end position="38"/>
    </location>
</feature>
<gene>
    <name evidence="2" type="ORF">AELL_2450</name>
    <name evidence="3" type="ORF">CP962_12685</name>
</gene>
<proteinExistence type="predicted"/>
<dbReference type="Proteomes" id="UP000290588">
    <property type="component" value="Unassembled WGS sequence"/>
</dbReference>
<keyword evidence="1" id="KW-1133">Transmembrane helix</keyword>
<feature type="transmembrane region" description="Helical" evidence="1">
    <location>
        <begin position="58"/>
        <end position="80"/>
    </location>
</feature>